<dbReference type="EMBL" id="PDEM01000006">
    <property type="protein sequence ID" value="PHZ86703.1"/>
    <property type="molecule type" value="Genomic_DNA"/>
</dbReference>
<keyword evidence="4" id="KW-1185">Reference proteome</keyword>
<keyword evidence="1" id="KW-0732">Signal</keyword>
<gene>
    <name evidence="3" type="ORF">CRD36_00335</name>
</gene>
<dbReference type="InterPro" id="IPR051043">
    <property type="entry name" value="Sulfatase_Mod_Factor_Kinase"/>
</dbReference>
<feature type="chain" id="PRO_5013619770" description="Sulfatase-modifying factor enzyme-like domain-containing protein" evidence="1">
    <location>
        <begin position="25"/>
        <end position="286"/>
    </location>
</feature>
<accession>A0A2G4YWT2</accession>
<evidence type="ECO:0000313" key="4">
    <source>
        <dbReference type="Proteomes" id="UP000229730"/>
    </source>
</evidence>
<evidence type="ECO:0000259" key="2">
    <source>
        <dbReference type="Pfam" id="PF03781"/>
    </source>
</evidence>
<comment type="caution">
    <text evidence="3">The sequence shown here is derived from an EMBL/GenBank/DDBJ whole genome shotgun (WGS) entry which is preliminary data.</text>
</comment>
<dbReference type="Proteomes" id="UP000229730">
    <property type="component" value="Unassembled WGS sequence"/>
</dbReference>
<dbReference type="SUPFAM" id="SSF56436">
    <property type="entry name" value="C-type lectin-like"/>
    <property type="match status" value="1"/>
</dbReference>
<feature type="domain" description="Sulfatase-modifying factor enzyme-like" evidence="2">
    <location>
        <begin position="45"/>
        <end position="283"/>
    </location>
</feature>
<proteinExistence type="predicted"/>
<name>A0A2G4YWT2_9PROT</name>
<evidence type="ECO:0000256" key="1">
    <source>
        <dbReference type="SAM" id="SignalP"/>
    </source>
</evidence>
<dbReference type="PROSITE" id="PS51257">
    <property type="entry name" value="PROKAR_LIPOPROTEIN"/>
    <property type="match status" value="1"/>
</dbReference>
<dbReference type="InParanoid" id="A0A2G4YWT2"/>
<dbReference type="PANTHER" id="PTHR23150">
    <property type="entry name" value="SULFATASE MODIFYING FACTOR 1, 2"/>
    <property type="match status" value="1"/>
</dbReference>
<dbReference type="PANTHER" id="PTHR23150:SF35">
    <property type="entry name" value="BLL6746 PROTEIN"/>
    <property type="match status" value="1"/>
</dbReference>
<protein>
    <recommendedName>
        <fullName evidence="2">Sulfatase-modifying factor enzyme-like domain-containing protein</fullName>
    </recommendedName>
</protein>
<dbReference type="InterPro" id="IPR042095">
    <property type="entry name" value="SUMF_sf"/>
</dbReference>
<dbReference type="Gene3D" id="3.90.1580.10">
    <property type="entry name" value="paralog of FGE (formylglycine-generating enzyme)"/>
    <property type="match status" value="1"/>
</dbReference>
<organism evidence="3 4">
    <name type="scientific">Paremcibacter congregatus</name>
    <dbReference type="NCBI Taxonomy" id="2043170"/>
    <lineage>
        <taxon>Bacteria</taxon>
        <taxon>Pseudomonadati</taxon>
        <taxon>Pseudomonadota</taxon>
        <taxon>Alphaproteobacteria</taxon>
        <taxon>Emcibacterales</taxon>
        <taxon>Emcibacteraceae</taxon>
        <taxon>Paremcibacter</taxon>
    </lineage>
</organism>
<dbReference type="AlphaFoldDB" id="A0A2G4YWT2"/>
<feature type="signal peptide" evidence="1">
    <location>
        <begin position="1"/>
        <end position="24"/>
    </location>
</feature>
<dbReference type="GO" id="GO:0120147">
    <property type="term" value="F:formylglycine-generating oxidase activity"/>
    <property type="evidence" value="ECO:0007669"/>
    <property type="project" value="TreeGrafter"/>
</dbReference>
<evidence type="ECO:0000313" key="3">
    <source>
        <dbReference type="EMBL" id="PHZ86703.1"/>
    </source>
</evidence>
<dbReference type="InterPro" id="IPR005532">
    <property type="entry name" value="SUMF_dom"/>
</dbReference>
<dbReference type="OrthoDB" id="9768004at2"/>
<dbReference type="Pfam" id="PF03781">
    <property type="entry name" value="FGE-sulfatase"/>
    <property type="match status" value="1"/>
</dbReference>
<sequence length="286" mass="32005">MNMSKIILTIAGLLFSCLALNACANESVSTKELETGQVFKECDDCPEMVVIPSGKFVMGLNPKVKMPAVYTKFQVPARQIIIPRKFAMGRFEITYAQYLTCFEDGGCSKKPGAFGWGGVKQPLMNASWDQAQEYVKWLSRKTDEKYRLPSEAEWEYGARAGTETVFWWGDGVGEMNAKCKACLHHVSYYLEAPVPIGNFRPNPFGLYDMLGNVSELVQDCFVRGYDHVASSNSSKSYEIPDCKLRSVRGGNYGFEGARSLLPSFRGGVRPSIYAYPHGFRVVREIE</sequence>
<dbReference type="InterPro" id="IPR016187">
    <property type="entry name" value="CTDL_fold"/>
</dbReference>
<dbReference type="RefSeq" id="WP_099470751.1">
    <property type="nucleotide sequence ID" value="NZ_PDEM01000006.1"/>
</dbReference>
<reference evidence="3 4" key="1">
    <citation type="submission" date="2017-10" db="EMBL/GenBank/DDBJ databases">
        <title>Frigbacter circumglobatus gen. nov. sp. nov., isolated from sediment cultured in situ.</title>
        <authorList>
            <person name="Zhao Z."/>
        </authorList>
    </citation>
    <scope>NUCLEOTIDE SEQUENCE [LARGE SCALE GENOMIC DNA]</scope>
    <source>
        <strain evidence="3 4">ZYL</strain>
    </source>
</reference>